<evidence type="ECO:0000313" key="2">
    <source>
        <dbReference type="Proteomes" id="UP000584931"/>
    </source>
</evidence>
<dbReference type="EMBL" id="JACCHL010000001">
    <property type="protein sequence ID" value="NYH55754.1"/>
    <property type="molecule type" value="Genomic_DNA"/>
</dbReference>
<dbReference type="Proteomes" id="UP000584931">
    <property type="component" value="Unassembled WGS sequence"/>
</dbReference>
<accession>A0A7Y9XH99</accession>
<dbReference type="SUPFAM" id="SSF54909">
    <property type="entry name" value="Dimeric alpha+beta barrel"/>
    <property type="match status" value="1"/>
</dbReference>
<proteinExistence type="predicted"/>
<dbReference type="InterPro" id="IPR011008">
    <property type="entry name" value="Dimeric_a/b-barrel"/>
</dbReference>
<gene>
    <name evidence="1" type="ORF">HNR06_005343</name>
</gene>
<evidence type="ECO:0008006" key="3">
    <source>
        <dbReference type="Google" id="ProtNLM"/>
    </source>
</evidence>
<name>A0A7Y9XH99_9ACTN</name>
<dbReference type="AlphaFoldDB" id="A0A7Y9XH99"/>
<comment type="caution">
    <text evidence="1">The sequence shown here is derived from an EMBL/GenBank/DDBJ whole genome shotgun (WGS) entry which is preliminary data.</text>
</comment>
<reference evidence="1 2" key="1">
    <citation type="submission" date="2020-07" db="EMBL/GenBank/DDBJ databases">
        <title>Sequencing the genomes of 1000 actinobacteria strains.</title>
        <authorList>
            <person name="Klenk H.-P."/>
        </authorList>
    </citation>
    <scope>NUCLEOTIDE SEQUENCE [LARGE SCALE GENOMIC DNA]</scope>
    <source>
        <strain evidence="1 2">DSM 45278</strain>
    </source>
</reference>
<dbReference type="Gene3D" id="3.30.70.100">
    <property type="match status" value="1"/>
</dbReference>
<protein>
    <recommendedName>
        <fullName evidence="3">NIPSNAP family containing protein</fullName>
    </recommendedName>
</protein>
<sequence>MAVTTQVRTYTVQEGLLDEWVRRWREEIVPLRLEFGFSLGGAWIDRERHHFIWEISYDGPESFAERNLRYWDSPARRAMDLDPQEYLVSTDVCEVVRVY</sequence>
<evidence type="ECO:0000313" key="1">
    <source>
        <dbReference type="EMBL" id="NYH55754.1"/>
    </source>
</evidence>
<organism evidence="1 2">
    <name type="scientific">Nocardiopsis sinuspersici</name>
    <dbReference type="NCBI Taxonomy" id="501010"/>
    <lineage>
        <taxon>Bacteria</taxon>
        <taxon>Bacillati</taxon>
        <taxon>Actinomycetota</taxon>
        <taxon>Actinomycetes</taxon>
        <taxon>Streptosporangiales</taxon>
        <taxon>Nocardiopsidaceae</taxon>
        <taxon>Nocardiopsis</taxon>
    </lineage>
</organism>
<dbReference type="RefSeq" id="WP_179811727.1">
    <property type="nucleotide sequence ID" value="NZ_JACCHL010000001.1"/>
</dbReference>